<feature type="compositionally biased region" description="Pro residues" evidence="1">
    <location>
        <begin position="71"/>
        <end position="80"/>
    </location>
</feature>
<dbReference type="STRING" id="158607.A0A2P5I4S5"/>
<feature type="region of interest" description="Disordered" evidence="1">
    <location>
        <begin position="1"/>
        <end position="121"/>
    </location>
</feature>
<name>A0A2P5I4S5_DIAHE</name>
<proteinExistence type="predicted"/>
<organism evidence="2 3">
    <name type="scientific">Diaporthe helianthi</name>
    <dbReference type="NCBI Taxonomy" id="158607"/>
    <lineage>
        <taxon>Eukaryota</taxon>
        <taxon>Fungi</taxon>
        <taxon>Dikarya</taxon>
        <taxon>Ascomycota</taxon>
        <taxon>Pezizomycotina</taxon>
        <taxon>Sordariomycetes</taxon>
        <taxon>Sordariomycetidae</taxon>
        <taxon>Diaporthales</taxon>
        <taxon>Diaporthaceae</taxon>
        <taxon>Diaporthe</taxon>
    </lineage>
</organism>
<gene>
    <name evidence="2" type="ORF">DHEL01_v204090</name>
</gene>
<dbReference type="InParanoid" id="A0A2P5I4S5"/>
<sequence>MHDPVGEAAFQRSKTKPIPRWMQYLPGTRSDERDGTERPSSVSSVLDDYFSPHDSSVAESDMEPGMTASSPSPPPVPPHRVPTSSATSHSTDEQYTNLGQPMGSESSTIPQRPSSHLVPEPVQLAPAFKAVQLFRPFTLIDEKPGRRPSSRFQAGGPSTSRHVRFISPPETTSSPSLPSGSVGPARSPSESSEYLDRHIHPAGQVRSSVLFASSLLGGNPSAATPAGRRFTSVKPAPPAKTVLTSFAENSCSPDVAHGYAKAEGTGIKMISPRHHEYATQHRLNGGGDGATEVVGERPFGRVVTFQDQLKRVFGFS</sequence>
<feature type="compositionally biased region" description="Polar residues" evidence="1">
    <location>
        <begin position="150"/>
        <end position="160"/>
    </location>
</feature>
<keyword evidence="3" id="KW-1185">Reference proteome</keyword>
<feature type="compositionally biased region" description="Low complexity" evidence="1">
    <location>
        <begin position="167"/>
        <end position="184"/>
    </location>
</feature>
<dbReference type="OrthoDB" id="8062037at2759"/>
<evidence type="ECO:0000256" key="1">
    <source>
        <dbReference type="SAM" id="MobiDB-lite"/>
    </source>
</evidence>
<dbReference type="EMBL" id="MAVT02000263">
    <property type="protein sequence ID" value="POS77512.1"/>
    <property type="molecule type" value="Genomic_DNA"/>
</dbReference>
<reference evidence="2" key="1">
    <citation type="submission" date="2017-09" db="EMBL/GenBank/DDBJ databases">
        <title>Polyketide synthases of a Diaporthe helianthi virulent isolate.</title>
        <authorList>
            <person name="Baroncelli R."/>
        </authorList>
    </citation>
    <scope>NUCLEOTIDE SEQUENCE [LARGE SCALE GENOMIC DNA]</scope>
    <source>
        <strain evidence="2">7/96</strain>
    </source>
</reference>
<comment type="caution">
    <text evidence="2">The sequence shown here is derived from an EMBL/GenBank/DDBJ whole genome shotgun (WGS) entry which is preliminary data.</text>
</comment>
<accession>A0A2P5I4S5</accession>
<dbReference type="Proteomes" id="UP000094444">
    <property type="component" value="Unassembled WGS sequence"/>
</dbReference>
<feature type="region of interest" description="Disordered" evidence="1">
    <location>
        <begin position="139"/>
        <end position="194"/>
    </location>
</feature>
<evidence type="ECO:0000313" key="2">
    <source>
        <dbReference type="EMBL" id="POS77512.1"/>
    </source>
</evidence>
<dbReference type="AlphaFoldDB" id="A0A2P5I4S5"/>
<protein>
    <submittedName>
        <fullName evidence="2">Uncharacterized protein</fullName>
    </submittedName>
</protein>
<feature type="compositionally biased region" description="Polar residues" evidence="1">
    <location>
        <begin position="86"/>
        <end position="114"/>
    </location>
</feature>
<evidence type="ECO:0000313" key="3">
    <source>
        <dbReference type="Proteomes" id="UP000094444"/>
    </source>
</evidence>